<proteinExistence type="predicted"/>
<dbReference type="Proteomes" id="UP001519294">
    <property type="component" value="Unassembled WGS sequence"/>
</dbReference>
<protein>
    <submittedName>
        <fullName evidence="1">Copper homeostasis protein CutC</fullName>
    </submittedName>
</protein>
<accession>A0ABS4S9B1</accession>
<name>A0ABS4S9B1_9BACI</name>
<dbReference type="RefSeq" id="WP_029268384.1">
    <property type="nucleotide sequence ID" value="NZ_JAGIKX010000004.1"/>
</dbReference>
<organism evidence="1 2">
    <name type="scientific">Virgibacillus alimentarius</name>
    <dbReference type="NCBI Taxonomy" id="698769"/>
    <lineage>
        <taxon>Bacteria</taxon>
        <taxon>Bacillati</taxon>
        <taxon>Bacillota</taxon>
        <taxon>Bacilli</taxon>
        <taxon>Bacillales</taxon>
        <taxon>Bacillaceae</taxon>
        <taxon>Virgibacillus</taxon>
    </lineage>
</organism>
<dbReference type="EMBL" id="JAGIKX010000004">
    <property type="protein sequence ID" value="MBP2256987.1"/>
    <property type="molecule type" value="Genomic_DNA"/>
</dbReference>
<dbReference type="Gene3D" id="3.20.20.380">
    <property type="entry name" value="Copper homeostasis (CutC) domain"/>
    <property type="match status" value="1"/>
</dbReference>
<evidence type="ECO:0000313" key="2">
    <source>
        <dbReference type="Proteomes" id="UP001519294"/>
    </source>
</evidence>
<evidence type="ECO:0000313" key="1">
    <source>
        <dbReference type="EMBL" id="MBP2256987.1"/>
    </source>
</evidence>
<gene>
    <name evidence="1" type="ORF">J2Z81_000931</name>
</gene>
<dbReference type="SUPFAM" id="SSF110395">
    <property type="entry name" value="CutC-like"/>
    <property type="match status" value="1"/>
</dbReference>
<sequence>MVNPDFLYGGGAGKEQLAKLVGLSRKLDGPIIMPGSGLTSNNIQDIHEATGACAYHFEKSVRLDRSFVNGFSQ</sequence>
<dbReference type="InterPro" id="IPR036822">
    <property type="entry name" value="CutC-like_dom_sf"/>
</dbReference>
<comment type="caution">
    <text evidence="1">The sequence shown here is derived from an EMBL/GenBank/DDBJ whole genome shotgun (WGS) entry which is preliminary data.</text>
</comment>
<reference evidence="1 2" key="1">
    <citation type="submission" date="2021-03" db="EMBL/GenBank/DDBJ databases">
        <title>Genomic Encyclopedia of Type Strains, Phase IV (KMG-IV): sequencing the most valuable type-strain genomes for metagenomic binning, comparative biology and taxonomic classification.</title>
        <authorList>
            <person name="Goeker M."/>
        </authorList>
    </citation>
    <scope>NUCLEOTIDE SEQUENCE [LARGE SCALE GENOMIC DNA]</scope>
    <source>
        <strain evidence="1 2">DSM 25790</strain>
    </source>
</reference>
<keyword evidence="2" id="KW-1185">Reference proteome</keyword>